<accession>A0A8X6FKT5</accession>
<dbReference type="AlphaFoldDB" id="A0A8X6FKT5"/>
<dbReference type="EMBL" id="BMAO01032533">
    <property type="protein sequence ID" value="GFQ82972.1"/>
    <property type="molecule type" value="Genomic_DNA"/>
</dbReference>
<evidence type="ECO:0000313" key="2">
    <source>
        <dbReference type="Proteomes" id="UP000887116"/>
    </source>
</evidence>
<proteinExistence type="predicted"/>
<protein>
    <submittedName>
        <fullName evidence="1">Uncharacterized protein</fullName>
    </submittedName>
</protein>
<keyword evidence="2" id="KW-1185">Reference proteome</keyword>
<name>A0A8X6FKT5_TRICU</name>
<dbReference type="Proteomes" id="UP000887116">
    <property type="component" value="Unassembled WGS sequence"/>
</dbReference>
<evidence type="ECO:0000313" key="1">
    <source>
        <dbReference type="EMBL" id="GFQ82972.1"/>
    </source>
</evidence>
<gene>
    <name evidence="1" type="ORF">TNCT_21221</name>
</gene>
<organism evidence="1 2">
    <name type="scientific">Trichonephila clavata</name>
    <name type="common">Joro spider</name>
    <name type="synonym">Nephila clavata</name>
    <dbReference type="NCBI Taxonomy" id="2740835"/>
    <lineage>
        <taxon>Eukaryota</taxon>
        <taxon>Metazoa</taxon>
        <taxon>Ecdysozoa</taxon>
        <taxon>Arthropoda</taxon>
        <taxon>Chelicerata</taxon>
        <taxon>Arachnida</taxon>
        <taxon>Araneae</taxon>
        <taxon>Araneomorphae</taxon>
        <taxon>Entelegynae</taxon>
        <taxon>Araneoidea</taxon>
        <taxon>Nephilidae</taxon>
        <taxon>Trichonephila</taxon>
    </lineage>
</organism>
<reference evidence="1" key="1">
    <citation type="submission" date="2020-07" db="EMBL/GenBank/DDBJ databases">
        <title>Multicomponent nature underlies the extraordinary mechanical properties of spider dragline silk.</title>
        <authorList>
            <person name="Kono N."/>
            <person name="Nakamura H."/>
            <person name="Mori M."/>
            <person name="Yoshida Y."/>
            <person name="Ohtoshi R."/>
            <person name="Malay A.D."/>
            <person name="Moran D.A.P."/>
            <person name="Tomita M."/>
            <person name="Numata K."/>
            <person name="Arakawa K."/>
        </authorList>
    </citation>
    <scope>NUCLEOTIDE SEQUENCE</scope>
</reference>
<sequence>MMMNSVSGFYADEKLLFDWSSGKIPEGVSIRVKKIGKFQDFDVSWRAVDTFPIGFWVVRIMALIGCTEGANKWEEQCTE</sequence>
<comment type="caution">
    <text evidence="1">The sequence shown here is derived from an EMBL/GenBank/DDBJ whole genome shotgun (WGS) entry which is preliminary data.</text>
</comment>